<accession>A0A8S5SH34</accession>
<evidence type="ECO:0000256" key="1">
    <source>
        <dbReference type="SAM" id="Phobius"/>
    </source>
</evidence>
<dbReference type="EMBL" id="BK032592">
    <property type="protein sequence ID" value="DAF50147.1"/>
    <property type="molecule type" value="Genomic_DNA"/>
</dbReference>
<feature type="transmembrane region" description="Helical" evidence="1">
    <location>
        <begin position="6"/>
        <end position="24"/>
    </location>
</feature>
<organism evidence="2">
    <name type="scientific">Siphoviridae sp. ctzyE57</name>
    <dbReference type="NCBI Taxonomy" id="2827982"/>
    <lineage>
        <taxon>Viruses</taxon>
        <taxon>Duplodnaviria</taxon>
        <taxon>Heunggongvirae</taxon>
        <taxon>Uroviricota</taxon>
        <taxon>Caudoviricetes</taxon>
    </lineage>
</organism>
<protein>
    <submittedName>
        <fullName evidence="2">Uncharacterized protein</fullName>
    </submittedName>
</protein>
<keyword evidence="1" id="KW-1133">Transmembrane helix</keyword>
<keyword evidence="1" id="KW-0812">Transmembrane</keyword>
<proteinExistence type="predicted"/>
<reference evidence="2" key="1">
    <citation type="journal article" date="2021" name="Proc. Natl. Acad. Sci. U.S.A.">
        <title>A Catalog of Tens of Thousands of Viruses from Human Metagenomes Reveals Hidden Associations with Chronic Diseases.</title>
        <authorList>
            <person name="Tisza M.J."/>
            <person name="Buck C.B."/>
        </authorList>
    </citation>
    <scope>NUCLEOTIDE SEQUENCE</scope>
    <source>
        <strain evidence="2">CtzyE57</strain>
    </source>
</reference>
<sequence>MFYMLFKILFWPLWFPIAVIRWLFEFMFMPPGHRKNRVDMYHHFRRW</sequence>
<keyword evidence="1" id="KW-0472">Membrane</keyword>
<name>A0A8S5SH34_9CAUD</name>
<evidence type="ECO:0000313" key="2">
    <source>
        <dbReference type="EMBL" id="DAF50147.1"/>
    </source>
</evidence>